<dbReference type="Gene3D" id="3.90.226.10">
    <property type="entry name" value="2-enoyl-CoA Hydratase, Chain A, domain 1"/>
    <property type="match status" value="1"/>
</dbReference>
<dbReference type="SMART" id="SM00245">
    <property type="entry name" value="TSPc"/>
    <property type="match status" value="1"/>
</dbReference>
<organism evidence="3 4">
    <name type="scientific">Anaerocolumna xylanovorans DSM 12503</name>
    <dbReference type="NCBI Taxonomy" id="1121345"/>
    <lineage>
        <taxon>Bacteria</taxon>
        <taxon>Bacillati</taxon>
        <taxon>Bacillota</taxon>
        <taxon>Clostridia</taxon>
        <taxon>Lachnospirales</taxon>
        <taxon>Lachnospiraceae</taxon>
        <taxon>Anaerocolumna</taxon>
    </lineage>
</organism>
<feature type="transmembrane region" description="Helical" evidence="1">
    <location>
        <begin position="49"/>
        <end position="69"/>
    </location>
</feature>
<dbReference type="EMBL" id="FRFD01000006">
    <property type="protein sequence ID" value="SHO49165.1"/>
    <property type="molecule type" value="Genomic_DNA"/>
</dbReference>
<feature type="domain" description="Tail specific protease" evidence="2">
    <location>
        <begin position="302"/>
        <end position="520"/>
    </location>
</feature>
<protein>
    <submittedName>
        <fullName evidence="3">Peptidase family S41</fullName>
    </submittedName>
</protein>
<keyword evidence="4" id="KW-1185">Reference proteome</keyword>
<feature type="transmembrane region" description="Helical" evidence="1">
    <location>
        <begin position="75"/>
        <end position="94"/>
    </location>
</feature>
<sequence length="532" mass="60492">MGFIVALLNLKVKNLLGIQKLVEIAGRIGYNRSIYYSSCNGGKFMKKRYFVICPVLLVLSIGLILFDLLVASVPAWVVGCNIALTVINLVFFYLKANAKRGGKILITAITLLTVCFSLFGLYCNPYWNSYNFRANSSTEDYNREISYKQAKEDIDYMLKYIKKDHPLFRKNAPDNFTAAYEKAVSELKSSSHITVSMLWQKTQSILSTLGDGHTCAYANYKTPHYLKYRAELKAGNYDLTKVNGISMEKLFQEKNSLFSYEAESLGKEMLKIRLLSLEGLDFLGIPISDGIVFTYKNDNGNTVEKTCYAKDFLTYGEYIKYNNIKDDNKTKENFVSYSIEEDKSLALLTLTACNYNKQYRDCLNKMFSEVKEKNIKNVAVDIRDNGGGNSLVADEFIKYLDTDTYKVSTDKWRLGLFNINNKHNIQVNHKYSDLTFSGRVYILTSVGTFSSAMQFAEHIKDNRLGVIIGEAPGNNAYGYGDIAIFRMPNSKLYFQVSTKQFFRADPAIKDKWVIPDVPCDSKDALTVLYQQL</sequence>
<dbReference type="AlphaFoldDB" id="A0A1M7Y951"/>
<evidence type="ECO:0000256" key="1">
    <source>
        <dbReference type="SAM" id="Phobius"/>
    </source>
</evidence>
<accession>A0A1M7Y951</accession>
<feature type="transmembrane region" description="Helical" evidence="1">
    <location>
        <begin position="106"/>
        <end position="127"/>
    </location>
</feature>
<dbReference type="GO" id="GO:0006508">
    <property type="term" value="P:proteolysis"/>
    <property type="evidence" value="ECO:0007669"/>
    <property type="project" value="InterPro"/>
</dbReference>
<dbReference type="InterPro" id="IPR029045">
    <property type="entry name" value="ClpP/crotonase-like_dom_sf"/>
</dbReference>
<proteinExistence type="predicted"/>
<dbReference type="InterPro" id="IPR005151">
    <property type="entry name" value="Tail-specific_protease"/>
</dbReference>
<evidence type="ECO:0000313" key="4">
    <source>
        <dbReference type="Proteomes" id="UP000184612"/>
    </source>
</evidence>
<dbReference type="STRING" id="1121345.SAMN02745217_02157"/>
<dbReference type="GO" id="GO:0008236">
    <property type="term" value="F:serine-type peptidase activity"/>
    <property type="evidence" value="ECO:0007669"/>
    <property type="project" value="InterPro"/>
</dbReference>
<evidence type="ECO:0000313" key="3">
    <source>
        <dbReference type="EMBL" id="SHO49165.1"/>
    </source>
</evidence>
<keyword evidence="1" id="KW-1133">Transmembrane helix</keyword>
<dbReference type="SUPFAM" id="SSF52096">
    <property type="entry name" value="ClpP/crotonase"/>
    <property type="match status" value="1"/>
</dbReference>
<evidence type="ECO:0000259" key="2">
    <source>
        <dbReference type="SMART" id="SM00245"/>
    </source>
</evidence>
<name>A0A1M7Y951_9FIRM</name>
<dbReference type="Pfam" id="PF03572">
    <property type="entry name" value="Peptidase_S41"/>
    <property type="match status" value="1"/>
</dbReference>
<keyword evidence="1" id="KW-0472">Membrane</keyword>
<reference evidence="3 4" key="1">
    <citation type="submission" date="2016-12" db="EMBL/GenBank/DDBJ databases">
        <authorList>
            <person name="Song W.-J."/>
            <person name="Kurnit D.M."/>
        </authorList>
    </citation>
    <scope>NUCLEOTIDE SEQUENCE [LARGE SCALE GENOMIC DNA]</scope>
    <source>
        <strain evidence="3 4">DSM 12503</strain>
    </source>
</reference>
<dbReference type="Proteomes" id="UP000184612">
    <property type="component" value="Unassembled WGS sequence"/>
</dbReference>
<keyword evidence="1" id="KW-0812">Transmembrane</keyword>
<gene>
    <name evidence="3" type="ORF">SAMN02745217_02157</name>
</gene>